<feature type="compositionally biased region" description="Low complexity" evidence="1">
    <location>
        <begin position="42"/>
        <end position="59"/>
    </location>
</feature>
<organism evidence="2 3">
    <name type="scientific">Pristionchus fissidentatus</name>
    <dbReference type="NCBI Taxonomy" id="1538716"/>
    <lineage>
        <taxon>Eukaryota</taxon>
        <taxon>Metazoa</taxon>
        <taxon>Ecdysozoa</taxon>
        <taxon>Nematoda</taxon>
        <taxon>Chromadorea</taxon>
        <taxon>Rhabditida</taxon>
        <taxon>Rhabditina</taxon>
        <taxon>Diplogasteromorpha</taxon>
        <taxon>Diplogasteroidea</taxon>
        <taxon>Neodiplogasteridae</taxon>
        <taxon>Pristionchus</taxon>
    </lineage>
</organism>
<feature type="region of interest" description="Disordered" evidence="1">
    <location>
        <begin position="72"/>
        <end position="91"/>
    </location>
</feature>
<sequence>SSSSSSSSLPPLRLRDCCRHSNRHSHLHQNLLSRRRQPLQHSSPRSSSWALAFSSPSSSVHKSFCFYKTRTRAPASPKDGHPPKTGVDGGLERRAGLLCQDSFPFGVSAGIGWEHRDRTRTGNPPWCVVEHQDASSLPLHHSLSLAYRAES</sequence>
<comment type="caution">
    <text evidence="2">The sequence shown here is derived from an EMBL/GenBank/DDBJ whole genome shotgun (WGS) entry which is preliminary data.</text>
</comment>
<feature type="compositionally biased region" description="Basic residues" evidence="1">
    <location>
        <begin position="28"/>
        <end position="38"/>
    </location>
</feature>
<evidence type="ECO:0000313" key="2">
    <source>
        <dbReference type="EMBL" id="GMT22075.1"/>
    </source>
</evidence>
<reference evidence="2" key="1">
    <citation type="submission" date="2023-10" db="EMBL/GenBank/DDBJ databases">
        <title>Genome assembly of Pristionchus species.</title>
        <authorList>
            <person name="Yoshida K."/>
            <person name="Sommer R.J."/>
        </authorList>
    </citation>
    <scope>NUCLEOTIDE SEQUENCE</scope>
    <source>
        <strain evidence="2">RS5133</strain>
    </source>
</reference>
<dbReference type="AlphaFoldDB" id="A0AAV5VU59"/>
<feature type="non-terminal residue" evidence="2">
    <location>
        <position position="1"/>
    </location>
</feature>
<keyword evidence="3" id="KW-1185">Reference proteome</keyword>
<evidence type="ECO:0000256" key="1">
    <source>
        <dbReference type="SAM" id="MobiDB-lite"/>
    </source>
</evidence>
<feature type="region of interest" description="Disordered" evidence="1">
    <location>
        <begin position="28"/>
        <end position="60"/>
    </location>
</feature>
<gene>
    <name evidence="2" type="ORF">PFISCL1PPCAC_13372</name>
</gene>
<proteinExistence type="predicted"/>
<dbReference type="EMBL" id="BTSY01000004">
    <property type="protein sequence ID" value="GMT22075.1"/>
    <property type="molecule type" value="Genomic_DNA"/>
</dbReference>
<protein>
    <submittedName>
        <fullName evidence="2">Uncharacterized protein</fullName>
    </submittedName>
</protein>
<evidence type="ECO:0000313" key="3">
    <source>
        <dbReference type="Proteomes" id="UP001432322"/>
    </source>
</evidence>
<dbReference type="Proteomes" id="UP001432322">
    <property type="component" value="Unassembled WGS sequence"/>
</dbReference>
<feature type="non-terminal residue" evidence="2">
    <location>
        <position position="151"/>
    </location>
</feature>
<accession>A0AAV5VU59</accession>
<name>A0AAV5VU59_9BILA</name>